<dbReference type="GO" id="GO:0000184">
    <property type="term" value="P:nuclear-transcribed mRNA catabolic process, nonsense-mediated decay"/>
    <property type="evidence" value="ECO:0007669"/>
    <property type="project" value="UniProtKB-KW"/>
</dbReference>
<keyword evidence="5" id="KW-0866">Nonsense-mediated mRNA decay</keyword>
<dbReference type="InterPro" id="IPR047008">
    <property type="entry name" value="XRN1_SH3_sf"/>
</dbReference>
<dbReference type="PANTHER" id="PTHR12341">
    <property type="entry name" value="5'-&gt;3' EXORIBONUCLEASE"/>
    <property type="match status" value="1"/>
</dbReference>
<dbReference type="InterPro" id="IPR004859">
    <property type="entry name" value="Xrn1_N"/>
</dbReference>
<evidence type="ECO:0000313" key="13">
    <source>
        <dbReference type="Proteomes" id="UP000664521"/>
    </source>
</evidence>
<organism evidence="12 13">
    <name type="scientific">Heterodermia speciosa</name>
    <dbReference type="NCBI Taxonomy" id="116794"/>
    <lineage>
        <taxon>Eukaryota</taxon>
        <taxon>Fungi</taxon>
        <taxon>Dikarya</taxon>
        <taxon>Ascomycota</taxon>
        <taxon>Pezizomycotina</taxon>
        <taxon>Lecanoromycetes</taxon>
        <taxon>OSLEUM clade</taxon>
        <taxon>Lecanoromycetidae</taxon>
        <taxon>Caliciales</taxon>
        <taxon>Physciaceae</taxon>
        <taxon>Heterodermia</taxon>
    </lineage>
</organism>
<feature type="compositionally biased region" description="Basic and acidic residues" evidence="6">
    <location>
        <begin position="1369"/>
        <end position="1378"/>
    </location>
</feature>
<dbReference type="InterPro" id="IPR041106">
    <property type="entry name" value="XRN1_D2_D3"/>
</dbReference>
<sequence length="1435" mass="161885">MGVPKFFRWMSERYPAISQLIAENRIPEFDCLYLDMNGIIHNCTHSDSDSPTFRMTEEKMFIQIFNYIEHLFGKIQPKQLFFMAIDGVAPRAKMNQQRARRFRTALDTEKAREKAIKEGVQMPTEDAFDSNCITPGTEFMAKLTRQLKYFINKKVSEDADWQGVEIVLSGHEVPGEGEHKIMEYIRLAKAQPDYDPNIRHCLYGLDADLIMLGLLSHDPHFCLLREEVTFGRQNQKKSKELEHQNFYLMHLCIVREYLELEFQELKEPSTLAFPFDMERVIDDFILMAFFVGNDFLPNLPNLHINEGALALMFKVYKSVLPKAGGYINESGVINLERLALLLNELSDVEYRFFEAENADASWFKGKQMAKVDVMEKGTTAKPDKRRPMSISSPQKEIFKQVKKYVNSRTNASLEKQMSLDLSPSLNARDRKFAQELAEDLYLQWKTIDDGEGNRHIRLDFPQKLEGDDEDDEEDEESQIALLRVIKRYDNAKVVDVTAEEAQEEMDKRYEQKFQAWKNKYYKGKFEWGLENEEEMQRLAENYVQGLQWVLYYYYRGVASWPWFYHYHYSPMISDVKRGLKADMNFQLGQPFRPYQQLMGVLPDRSKRIVPVVYHDLMTNPDSPIIDFYPRDFELDMNGKKMEWEAVVKIPFIDETRLLGAMKSKDPLLSQAEKDRNEFGVSLKFTYSSDVEYTYPSSLAGLFPDIAHCRCVENIFDLPTMDGLEVYVGLMDGARLGETALAGFPSLKTLPHTGIHDFHSVNVFQQDSRNESMVITISDAEKRTKIESAKAQLGHRVHVGYPFLSEAKVIRVSDEMFSYTLPGPGPGSDQPIATPHGPQEIESWHKKADRIESVYSKRLGMMIGDIESLVHVDMLKGLRKTDEGATIKEYAHIPGIEVDYASQVVVDEVISEDKRFIEKAALPVEEEFPAGTRAFFLGDYGYGRPLEVVGHTDKKADIWVSIAKVKAREFGRAIVADAERHAPYTPSYAVAKMLNLNPLVLSKITSRFEVILDEGKTNLGLNLKFEAKKLKVLGYSRRTQNGWEFSQKAIDLIRQYMIKFPHFIAGIQRNPSGNVYDATDFYPQSEVKAKMKEILAWLKTIESKSFQKVPLDAEQLDSETVHRIEQAADEALLQNPRSAVTNKKIIGVPRNGLLKPSDAEHRLSHQRFSLGDRIVYAQDSGRVPIATLGTVVGKTRTARTTLLDVVFDATFMSGTSLEDRCSPFRGSTVPIHAVLNITDRQVVAGSRAAGNHRPQPMVQPLVSGGYGAPTGLNGQGQLLPSQAPPPLRGSFRGAVSGQLNGGRARGRGGLPSNGMSNGASQQNLPIRNHPLTAAQPNGRGRGASPINGPPSRGRGKSDLQQKTRGGYTKIDPRVEEGSVRNDSNFRPQSYTNVPPPPSLDARGRGRRGGGLSRVNGSRGGGAARGRGGQAVEQSTA</sequence>
<dbReference type="OrthoDB" id="372487at2759"/>
<dbReference type="InterPro" id="IPR041412">
    <property type="entry name" value="Xrn1_helical"/>
</dbReference>
<feature type="domain" description="Exoribonuclease Xrn1 D2/D3" evidence="11">
    <location>
        <begin position="922"/>
        <end position="1147"/>
    </location>
</feature>
<dbReference type="EMBL" id="CAJPDS010000032">
    <property type="protein sequence ID" value="CAF9922947.1"/>
    <property type="molecule type" value="Genomic_DNA"/>
</dbReference>
<comment type="subcellular location">
    <subcellularLocation>
        <location evidence="5">Cytoplasm</location>
    </subcellularLocation>
</comment>
<accession>A0A8H3FCV4</accession>
<dbReference type="Gene3D" id="2.170.260.40">
    <property type="match status" value="1"/>
</dbReference>
<dbReference type="GO" id="GO:0016075">
    <property type="term" value="P:rRNA catabolic process"/>
    <property type="evidence" value="ECO:0007669"/>
    <property type="project" value="TreeGrafter"/>
</dbReference>
<evidence type="ECO:0000313" key="12">
    <source>
        <dbReference type="EMBL" id="CAF9922947.1"/>
    </source>
</evidence>
<dbReference type="FunFam" id="3.40.50.12390:FF:000002">
    <property type="entry name" value="5'-3' exoribonuclease 1"/>
    <property type="match status" value="1"/>
</dbReference>
<dbReference type="Gene3D" id="2.30.30.30">
    <property type="match status" value="1"/>
</dbReference>
<evidence type="ECO:0000256" key="4">
    <source>
        <dbReference type="ARBA" id="ARBA00038299"/>
    </source>
</evidence>
<feature type="domain" description="Xrn1 helical" evidence="8">
    <location>
        <begin position="275"/>
        <end position="680"/>
    </location>
</feature>
<feature type="region of interest" description="Disordered" evidence="6">
    <location>
        <begin position="1245"/>
        <end position="1435"/>
    </location>
</feature>
<evidence type="ECO:0000259" key="11">
    <source>
        <dbReference type="Pfam" id="PF18334"/>
    </source>
</evidence>
<dbReference type="EC" id="3.1.13.-" evidence="5"/>
<dbReference type="InterPro" id="IPR040992">
    <property type="entry name" value="XRN1_D1"/>
</dbReference>
<feature type="domain" description="Xrn1 N-terminal" evidence="7">
    <location>
        <begin position="1"/>
        <end position="227"/>
    </location>
</feature>
<dbReference type="InterPro" id="IPR047007">
    <property type="entry name" value="XRN1_D1_sf"/>
</dbReference>
<evidence type="ECO:0000256" key="6">
    <source>
        <dbReference type="SAM" id="MobiDB-lite"/>
    </source>
</evidence>
<evidence type="ECO:0000259" key="9">
    <source>
        <dbReference type="Pfam" id="PF18129"/>
    </source>
</evidence>
<comment type="function">
    <text evidence="5">Multifunctional protein that exhibits several independent functions at different levels of the cellular processes. 5'-3' exonuclease component of the nonsense-mediated mRNA decay (NMD) which is a highly conserved mRNA degradation pathway, an RNA surveillance system whose role is to identify and rid cells of mRNA with premature termination codons and thus prevents accumulation of potentially harmful truncated proteins.</text>
</comment>
<dbReference type="PIRSF" id="PIRSF006743">
    <property type="entry name" value="Exonuclease_Xnr1"/>
    <property type="match status" value="1"/>
</dbReference>
<reference evidence="12" key="1">
    <citation type="submission" date="2021-03" db="EMBL/GenBank/DDBJ databases">
        <authorList>
            <person name="Tagirdzhanova G."/>
        </authorList>
    </citation>
    <scope>NUCLEOTIDE SEQUENCE</scope>
</reference>
<feature type="compositionally biased region" description="Gly residues" evidence="6">
    <location>
        <begin position="1416"/>
        <end position="1427"/>
    </location>
</feature>
<feature type="domain" description="5'-3' exoribonuclease 1 D1" evidence="10">
    <location>
        <begin position="728"/>
        <end position="918"/>
    </location>
</feature>
<dbReference type="GO" id="GO:0005634">
    <property type="term" value="C:nucleus"/>
    <property type="evidence" value="ECO:0007669"/>
    <property type="project" value="TreeGrafter"/>
</dbReference>
<evidence type="ECO:0000256" key="2">
    <source>
        <dbReference type="ARBA" id="ARBA00022801"/>
    </source>
</evidence>
<keyword evidence="3 5" id="KW-0269">Exonuclease</keyword>
<evidence type="ECO:0000256" key="5">
    <source>
        <dbReference type="PIRNR" id="PIRNR006743"/>
    </source>
</evidence>
<feature type="compositionally biased region" description="Polar residues" evidence="6">
    <location>
        <begin position="1312"/>
        <end position="1324"/>
    </location>
</feature>
<proteinExistence type="inferred from homology"/>
<dbReference type="Gene3D" id="2.30.30.750">
    <property type="match status" value="1"/>
</dbReference>
<dbReference type="InterPro" id="IPR041385">
    <property type="entry name" value="SH3_12"/>
</dbReference>
<evidence type="ECO:0000259" key="7">
    <source>
        <dbReference type="Pfam" id="PF03159"/>
    </source>
</evidence>
<evidence type="ECO:0000259" key="10">
    <source>
        <dbReference type="Pfam" id="PF18332"/>
    </source>
</evidence>
<dbReference type="GO" id="GO:0003723">
    <property type="term" value="F:RNA binding"/>
    <property type="evidence" value="ECO:0007669"/>
    <property type="project" value="UniProtKB-KW"/>
</dbReference>
<dbReference type="InterPro" id="IPR016494">
    <property type="entry name" value="5_3_exoribonuclease_1"/>
</dbReference>
<keyword evidence="2 5" id="KW-0378">Hydrolase</keyword>
<dbReference type="GO" id="GO:0004534">
    <property type="term" value="F:5'-3' RNA exonuclease activity"/>
    <property type="evidence" value="ECO:0007669"/>
    <property type="project" value="UniProtKB-ARBA"/>
</dbReference>
<protein>
    <recommendedName>
        <fullName evidence="5">5'-3' exoribonuclease 1</fullName>
        <ecNumber evidence="5">3.1.13.-</ecNumber>
    </recommendedName>
</protein>
<comment type="caution">
    <text evidence="12">The sequence shown here is derived from an EMBL/GenBank/DDBJ whole genome shotgun (WGS) entry which is preliminary data.</text>
</comment>
<keyword evidence="1 5" id="KW-0540">Nuclease</keyword>
<gene>
    <name evidence="12" type="ORF">HETSPECPRED_005199</name>
</gene>
<comment type="similarity">
    <text evidence="4 5">Belongs to the 5'-3' exonuclease family.</text>
</comment>
<keyword evidence="13" id="KW-1185">Reference proteome</keyword>
<name>A0A8H3FCV4_9LECA</name>
<feature type="compositionally biased region" description="Polar residues" evidence="6">
    <location>
        <begin position="1379"/>
        <end position="1391"/>
    </location>
</feature>
<dbReference type="InterPro" id="IPR014722">
    <property type="entry name" value="Rib_uL2_dom2"/>
</dbReference>
<evidence type="ECO:0000256" key="3">
    <source>
        <dbReference type="ARBA" id="ARBA00022839"/>
    </source>
</evidence>
<dbReference type="Pfam" id="PF17846">
    <property type="entry name" value="XRN_M"/>
    <property type="match status" value="1"/>
</dbReference>
<keyword evidence="5" id="KW-0963">Cytoplasm</keyword>
<dbReference type="Gene3D" id="3.40.50.12390">
    <property type="match status" value="2"/>
</dbReference>
<keyword evidence="5" id="KW-0694">RNA-binding</keyword>
<dbReference type="GO" id="GO:0005737">
    <property type="term" value="C:cytoplasm"/>
    <property type="evidence" value="ECO:0007669"/>
    <property type="project" value="UniProtKB-SubCell"/>
</dbReference>
<dbReference type="InterPro" id="IPR027073">
    <property type="entry name" value="5_3_exoribonuclease"/>
</dbReference>
<dbReference type="CDD" id="cd18673">
    <property type="entry name" value="PIN_XRN1-2-like"/>
    <property type="match status" value="1"/>
</dbReference>
<evidence type="ECO:0000259" key="8">
    <source>
        <dbReference type="Pfam" id="PF17846"/>
    </source>
</evidence>
<dbReference type="Pfam" id="PF03159">
    <property type="entry name" value="XRN_N"/>
    <property type="match status" value="1"/>
</dbReference>
<dbReference type="Pfam" id="PF18332">
    <property type="entry name" value="XRN1_D1"/>
    <property type="match status" value="1"/>
</dbReference>
<dbReference type="Pfam" id="PF18129">
    <property type="entry name" value="SH3_12"/>
    <property type="match status" value="1"/>
</dbReference>
<dbReference type="PANTHER" id="PTHR12341:SF7">
    <property type="entry name" value="5'-3' EXORIBONUCLEASE 1"/>
    <property type="match status" value="1"/>
</dbReference>
<dbReference type="Gene3D" id="1.25.40.1050">
    <property type="match status" value="1"/>
</dbReference>
<dbReference type="Proteomes" id="UP000664521">
    <property type="component" value="Unassembled WGS sequence"/>
</dbReference>
<feature type="domain" description="5'-3' exoribonuclease 1 SH3-like" evidence="9">
    <location>
        <begin position="1165"/>
        <end position="1235"/>
    </location>
</feature>
<dbReference type="Pfam" id="PF18334">
    <property type="entry name" value="XRN1_D2_D3"/>
    <property type="match status" value="1"/>
</dbReference>
<evidence type="ECO:0000256" key="1">
    <source>
        <dbReference type="ARBA" id="ARBA00022722"/>
    </source>
</evidence>